<keyword evidence="12" id="KW-0961">Cell wall biogenesis/degradation</keyword>
<comment type="similarity">
    <text evidence="3">In the N-terminal section; belongs to the glycosyltransferase 51 family.</text>
</comment>
<dbReference type="PANTHER" id="PTHR32282">
    <property type="entry name" value="BINDING PROTEIN TRANSPEPTIDASE, PUTATIVE-RELATED"/>
    <property type="match status" value="1"/>
</dbReference>
<evidence type="ECO:0000256" key="11">
    <source>
        <dbReference type="ARBA" id="ARBA00023268"/>
    </source>
</evidence>
<evidence type="ECO:0000256" key="5">
    <source>
        <dbReference type="ARBA" id="ARBA00022670"/>
    </source>
</evidence>
<dbReference type="Pfam" id="PF00905">
    <property type="entry name" value="Transpeptidase"/>
    <property type="match status" value="1"/>
</dbReference>
<dbReference type="GO" id="GO:0008360">
    <property type="term" value="P:regulation of cell shape"/>
    <property type="evidence" value="ECO:0007669"/>
    <property type="project" value="UniProtKB-KW"/>
</dbReference>
<keyword evidence="10" id="KW-0573">Peptidoglycan synthesis</keyword>
<accession>A0AAW9RXG8</accession>
<keyword evidence="16" id="KW-0472">Membrane</keyword>
<dbReference type="GO" id="GO:0006508">
    <property type="term" value="P:proteolysis"/>
    <property type="evidence" value="ECO:0007669"/>
    <property type="project" value="UniProtKB-KW"/>
</dbReference>
<dbReference type="GO" id="GO:0008658">
    <property type="term" value="F:penicillin binding"/>
    <property type="evidence" value="ECO:0007669"/>
    <property type="project" value="InterPro"/>
</dbReference>
<evidence type="ECO:0000256" key="13">
    <source>
        <dbReference type="ARBA" id="ARBA00034000"/>
    </source>
</evidence>
<feature type="region of interest" description="Disordered" evidence="15">
    <location>
        <begin position="1"/>
        <end position="65"/>
    </location>
</feature>
<keyword evidence="16" id="KW-1133">Transmembrane helix</keyword>
<protein>
    <submittedName>
        <fullName evidence="19">Penicillin-binding protein 1A</fullName>
    </submittedName>
</protein>
<evidence type="ECO:0000259" key="17">
    <source>
        <dbReference type="Pfam" id="PF00905"/>
    </source>
</evidence>
<evidence type="ECO:0000256" key="12">
    <source>
        <dbReference type="ARBA" id="ARBA00023316"/>
    </source>
</evidence>
<keyword evidence="6" id="KW-0328">Glycosyltransferase</keyword>
<keyword evidence="11" id="KW-0511">Multifunctional enzyme</keyword>
<dbReference type="InterPro" id="IPR001264">
    <property type="entry name" value="Glyco_trans_51"/>
</dbReference>
<evidence type="ECO:0000256" key="10">
    <source>
        <dbReference type="ARBA" id="ARBA00022984"/>
    </source>
</evidence>
<dbReference type="GO" id="GO:0071555">
    <property type="term" value="P:cell wall organization"/>
    <property type="evidence" value="ECO:0007669"/>
    <property type="project" value="UniProtKB-KW"/>
</dbReference>
<evidence type="ECO:0000259" key="18">
    <source>
        <dbReference type="Pfam" id="PF00912"/>
    </source>
</evidence>
<dbReference type="InterPro" id="IPR012338">
    <property type="entry name" value="Beta-lactam/transpept-like"/>
</dbReference>
<evidence type="ECO:0000313" key="20">
    <source>
        <dbReference type="Proteomes" id="UP001378188"/>
    </source>
</evidence>
<feature type="domain" description="Glycosyl transferase family 51" evidence="18">
    <location>
        <begin position="126"/>
        <end position="296"/>
    </location>
</feature>
<evidence type="ECO:0000256" key="4">
    <source>
        <dbReference type="ARBA" id="ARBA00022645"/>
    </source>
</evidence>
<feature type="compositionally biased region" description="Basic residues" evidence="15">
    <location>
        <begin position="49"/>
        <end position="63"/>
    </location>
</feature>
<comment type="pathway">
    <text evidence="1">Cell wall biogenesis; peptidoglycan biosynthesis.</text>
</comment>
<comment type="similarity">
    <text evidence="2">In the C-terminal section; belongs to the transpeptidase family.</text>
</comment>
<feature type="region of interest" description="Disordered" evidence="15">
    <location>
        <begin position="663"/>
        <end position="693"/>
    </location>
</feature>
<dbReference type="InterPro" id="IPR023346">
    <property type="entry name" value="Lysozyme-like_dom_sf"/>
</dbReference>
<gene>
    <name evidence="19" type="ORF">V3328_14150</name>
</gene>
<dbReference type="PANTHER" id="PTHR32282:SF33">
    <property type="entry name" value="PEPTIDOGLYCAN GLYCOSYLTRANSFERASE"/>
    <property type="match status" value="1"/>
</dbReference>
<evidence type="ECO:0000256" key="6">
    <source>
        <dbReference type="ARBA" id="ARBA00022676"/>
    </source>
</evidence>
<organism evidence="19 20">
    <name type="scientific">Microbaculum marinum</name>
    <dbReference type="NCBI Taxonomy" id="1764581"/>
    <lineage>
        <taxon>Bacteria</taxon>
        <taxon>Pseudomonadati</taxon>
        <taxon>Pseudomonadota</taxon>
        <taxon>Alphaproteobacteria</taxon>
        <taxon>Hyphomicrobiales</taxon>
        <taxon>Tepidamorphaceae</taxon>
        <taxon>Microbaculum</taxon>
    </lineage>
</organism>
<evidence type="ECO:0000256" key="8">
    <source>
        <dbReference type="ARBA" id="ARBA00022801"/>
    </source>
</evidence>
<dbReference type="GO" id="GO:0008955">
    <property type="term" value="F:peptidoglycan glycosyltransferase activity"/>
    <property type="evidence" value="ECO:0007669"/>
    <property type="project" value="UniProtKB-EC"/>
</dbReference>
<dbReference type="GO" id="GO:0009252">
    <property type="term" value="P:peptidoglycan biosynthetic process"/>
    <property type="evidence" value="ECO:0007669"/>
    <property type="project" value="UniProtKB-KW"/>
</dbReference>
<evidence type="ECO:0000256" key="14">
    <source>
        <dbReference type="ARBA" id="ARBA00049902"/>
    </source>
</evidence>
<evidence type="ECO:0000256" key="7">
    <source>
        <dbReference type="ARBA" id="ARBA00022679"/>
    </source>
</evidence>
<evidence type="ECO:0000256" key="9">
    <source>
        <dbReference type="ARBA" id="ARBA00022960"/>
    </source>
</evidence>
<keyword evidence="8" id="KW-0378">Hydrolase</keyword>
<feature type="domain" description="Penicillin-binding protein transpeptidase" evidence="17">
    <location>
        <begin position="382"/>
        <end position="613"/>
    </location>
</feature>
<dbReference type="InterPro" id="IPR050396">
    <property type="entry name" value="Glycosyltr_51/Transpeptidase"/>
</dbReference>
<comment type="catalytic activity">
    <reaction evidence="13">
        <text>Preferential cleavage: (Ac)2-L-Lys-D-Ala-|-D-Ala. Also transpeptidation of peptidyl-alanyl moieties that are N-acyl substituents of D-alanine.</text>
        <dbReference type="EC" id="3.4.16.4"/>
    </reaction>
</comment>
<dbReference type="SUPFAM" id="SSF53955">
    <property type="entry name" value="Lysozyme-like"/>
    <property type="match status" value="1"/>
</dbReference>
<dbReference type="FunFam" id="1.10.3810.10:FF:000001">
    <property type="entry name" value="Penicillin-binding protein 1A"/>
    <property type="match status" value="1"/>
</dbReference>
<dbReference type="GO" id="GO:0030288">
    <property type="term" value="C:outer membrane-bounded periplasmic space"/>
    <property type="evidence" value="ECO:0007669"/>
    <property type="project" value="TreeGrafter"/>
</dbReference>
<feature type="compositionally biased region" description="Basic residues" evidence="15">
    <location>
        <begin position="23"/>
        <end position="34"/>
    </location>
</feature>
<dbReference type="InterPro" id="IPR036950">
    <property type="entry name" value="PBP_transglycosylase"/>
</dbReference>
<dbReference type="EMBL" id="JAZHOF010000005">
    <property type="protein sequence ID" value="MEJ8572628.1"/>
    <property type="molecule type" value="Genomic_DNA"/>
</dbReference>
<dbReference type="Proteomes" id="UP001378188">
    <property type="component" value="Unassembled WGS sequence"/>
</dbReference>
<comment type="caution">
    <text evidence="19">The sequence shown here is derived from an EMBL/GenBank/DDBJ whole genome shotgun (WGS) entry which is preliminary data.</text>
</comment>
<dbReference type="Gene3D" id="1.10.3810.10">
    <property type="entry name" value="Biosynthetic peptidoglycan transglycosylase-like"/>
    <property type="match status" value="1"/>
</dbReference>
<evidence type="ECO:0000256" key="1">
    <source>
        <dbReference type="ARBA" id="ARBA00004752"/>
    </source>
</evidence>
<dbReference type="AlphaFoldDB" id="A0AAW9RXG8"/>
<evidence type="ECO:0000313" key="19">
    <source>
        <dbReference type="EMBL" id="MEJ8572628.1"/>
    </source>
</evidence>
<keyword evidence="16" id="KW-0812">Transmembrane</keyword>
<evidence type="ECO:0000256" key="15">
    <source>
        <dbReference type="SAM" id="MobiDB-lite"/>
    </source>
</evidence>
<evidence type="ECO:0000256" key="16">
    <source>
        <dbReference type="SAM" id="Phobius"/>
    </source>
</evidence>
<comment type="catalytic activity">
    <reaction evidence="14">
        <text>[GlcNAc-(1-&gt;4)-Mur2Ac(oyl-L-Ala-gamma-D-Glu-L-Lys-D-Ala-D-Ala)](n)-di-trans,octa-cis-undecaprenyl diphosphate + beta-D-GlcNAc-(1-&gt;4)-Mur2Ac(oyl-L-Ala-gamma-D-Glu-L-Lys-D-Ala-D-Ala)-di-trans,octa-cis-undecaprenyl diphosphate = [GlcNAc-(1-&gt;4)-Mur2Ac(oyl-L-Ala-gamma-D-Glu-L-Lys-D-Ala-D-Ala)](n+1)-di-trans,octa-cis-undecaprenyl diphosphate + di-trans,octa-cis-undecaprenyl diphosphate + H(+)</text>
        <dbReference type="Rhea" id="RHEA:23708"/>
        <dbReference type="Rhea" id="RHEA-COMP:9602"/>
        <dbReference type="Rhea" id="RHEA-COMP:9603"/>
        <dbReference type="ChEBI" id="CHEBI:15378"/>
        <dbReference type="ChEBI" id="CHEBI:58405"/>
        <dbReference type="ChEBI" id="CHEBI:60033"/>
        <dbReference type="ChEBI" id="CHEBI:78435"/>
        <dbReference type="EC" id="2.4.99.28"/>
    </reaction>
</comment>
<sequence>MSPDLRLRPEDRVGGGPVQPAKPKSRAKPARKASVKTGTKSAKAPASSRRARPRKPAKRRRGKGGGIGRTIGRLVYLGFVLGLWALIGVMGVIGYFAMTLPPPEELAVPERPANVMVVAADGTVLGNRGETGGEAVRLFELPPYLPQAVMAIEDRRFYSHFGIDPVGLARAVFVNFTAGGVRQGGSTITQQLAKNLFLKPERTIRRKVQEVLLALWLEHKYSKDEILEMYLNRVYLGGGATGVEAAARTYYGKSAREVTLAEAATIAGLLKAPSRYAPTANPDLAEERAQTVISAMVDAGFISDDDAKLALISGAEMRPQTPGEAAGYVADWVWEQVPSFIGEVRSDIVVDTTIDMRMQNSAEAALVRVLDEQGAEKGVSEGALVAMDTSGAVRAIIGGRNYVKSQFNRAIKAKRQPGSSFKTFVYLAAMEAGLTPETMRNDIPVSFGDWSPGNYSNKYRGPVTLTEGLKDSINTVAVKLTAELGTERVIEAAHRLGIRSEIPNNMSIALGTSEVTPLELVSAYVPFASGGYGVVPYVIRRIRTTEGELLYERSGDGPGQVVSPYAVGEMNYMLKQTVADGTGRRAGFDQWPAAGKTGTSQEYKNAWFIGYTAYLVAGVWLGNDDGTPTKKVTGGSLPAEIWHAFMAEAHEGLAMADLPGDYQPRGNEPMVASGETQPWMQDPASQTAGYDPSAQVRPAAQAPARNGLFGQNGFFKRLFGG</sequence>
<reference evidence="19 20" key="1">
    <citation type="submission" date="2024-02" db="EMBL/GenBank/DDBJ databases">
        <title>Genome analysis and characterization of Microbaculum marinisediminis sp. nov., isolated from marine sediment.</title>
        <authorList>
            <person name="Du Z.-J."/>
            <person name="Ye Y.-Q."/>
            <person name="Zhang Z.-R."/>
            <person name="Yuan S.-M."/>
            <person name="Zhang X.-Y."/>
        </authorList>
    </citation>
    <scope>NUCLEOTIDE SEQUENCE [LARGE SCALE GENOMIC DNA]</scope>
    <source>
        <strain evidence="19 20">SDUM1044001</strain>
    </source>
</reference>
<evidence type="ECO:0000256" key="2">
    <source>
        <dbReference type="ARBA" id="ARBA00007090"/>
    </source>
</evidence>
<proteinExistence type="inferred from homology"/>
<dbReference type="SUPFAM" id="SSF56601">
    <property type="entry name" value="beta-lactamase/transpeptidase-like"/>
    <property type="match status" value="1"/>
</dbReference>
<keyword evidence="4" id="KW-0121">Carboxypeptidase</keyword>
<keyword evidence="7" id="KW-0808">Transferase</keyword>
<feature type="transmembrane region" description="Helical" evidence="16">
    <location>
        <begin position="74"/>
        <end position="98"/>
    </location>
</feature>
<feature type="compositionally biased region" description="Polar residues" evidence="15">
    <location>
        <begin position="674"/>
        <end position="688"/>
    </location>
</feature>
<evidence type="ECO:0000256" key="3">
    <source>
        <dbReference type="ARBA" id="ARBA00007739"/>
    </source>
</evidence>
<name>A0AAW9RXG8_9HYPH</name>
<dbReference type="InterPro" id="IPR001460">
    <property type="entry name" value="PCN-bd_Tpept"/>
</dbReference>
<dbReference type="RefSeq" id="WP_340330323.1">
    <property type="nucleotide sequence ID" value="NZ_JAZHOF010000005.1"/>
</dbReference>
<dbReference type="Pfam" id="PF00912">
    <property type="entry name" value="Transgly"/>
    <property type="match status" value="1"/>
</dbReference>
<feature type="compositionally biased region" description="Basic and acidic residues" evidence="15">
    <location>
        <begin position="1"/>
        <end position="13"/>
    </location>
</feature>
<keyword evidence="5" id="KW-0645">Protease</keyword>
<dbReference type="GO" id="GO:0009002">
    <property type="term" value="F:serine-type D-Ala-D-Ala carboxypeptidase activity"/>
    <property type="evidence" value="ECO:0007669"/>
    <property type="project" value="UniProtKB-EC"/>
</dbReference>
<dbReference type="Gene3D" id="3.40.710.10">
    <property type="entry name" value="DD-peptidase/beta-lactamase superfamily"/>
    <property type="match status" value="1"/>
</dbReference>
<keyword evidence="9" id="KW-0133">Cell shape</keyword>
<dbReference type="NCBIfam" id="TIGR02074">
    <property type="entry name" value="PBP_1a_fam"/>
    <property type="match status" value="1"/>
</dbReference>
<keyword evidence="20" id="KW-1185">Reference proteome</keyword>